<keyword evidence="4" id="KW-1015">Disulfide bond</keyword>
<dbReference type="Proteomes" id="UP001497623">
    <property type="component" value="Unassembled WGS sequence"/>
</dbReference>
<dbReference type="InterPro" id="IPR033116">
    <property type="entry name" value="TRYPSIN_SER"/>
</dbReference>
<evidence type="ECO:0000259" key="7">
    <source>
        <dbReference type="PROSITE" id="PS50240"/>
    </source>
</evidence>
<dbReference type="SMART" id="SM00020">
    <property type="entry name" value="Tryp_SPc"/>
    <property type="match status" value="1"/>
</dbReference>
<feature type="domain" description="Peptidase S1" evidence="7">
    <location>
        <begin position="33"/>
        <end position="259"/>
    </location>
</feature>
<dbReference type="InterPro" id="IPR009003">
    <property type="entry name" value="Peptidase_S1_PA"/>
</dbReference>
<proteinExistence type="predicted"/>
<evidence type="ECO:0000256" key="3">
    <source>
        <dbReference type="ARBA" id="ARBA00022729"/>
    </source>
</evidence>
<keyword evidence="6" id="KW-0720">Serine protease</keyword>
<dbReference type="Gene3D" id="2.40.10.10">
    <property type="entry name" value="Trypsin-like serine proteases"/>
    <property type="match status" value="1"/>
</dbReference>
<evidence type="ECO:0000256" key="6">
    <source>
        <dbReference type="RuleBase" id="RU363034"/>
    </source>
</evidence>
<evidence type="ECO:0000256" key="2">
    <source>
        <dbReference type="ARBA" id="ARBA00022525"/>
    </source>
</evidence>
<dbReference type="InterPro" id="IPR018114">
    <property type="entry name" value="TRYPSIN_HIS"/>
</dbReference>
<feature type="non-terminal residue" evidence="8">
    <location>
        <position position="1"/>
    </location>
</feature>
<accession>A0AAV2SGV3</accession>
<evidence type="ECO:0000256" key="1">
    <source>
        <dbReference type="ARBA" id="ARBA00004613"/>
    </source>
</evidence>
<evidence type="ECO:0000256" key="5">
    <source>
        <dbReference type="ARBA" id="ARBA00023180"/>
    </source>
</evidence>
<dbReference type="PROSITE" id="PS00134">
    <property type="entry name" value="TRYPSIN_HIS"/>
    <property type="match status" value="1"/>
</dbReference>
<evidence type="ECO:0000313" key="9">
    <source>
        <dbReference type="Proteomes" id="UP001497623"/>
    </source>
</evidence>
<dbReference type="CDD" id="cd00190">
    <property type="entry name" value="Tryp_SPc"/>
    <property type="match status" value="1"/>
</dbReference>
<feature type="non-terminal residue" evidence="8">
    <location>
        <position position="259"/>
    </location>
</feature>
<gene>
    <name evidence="8" type="ORF">MNOR_LOCUS36163</name>
</gene>
<dbReference type="PRINTS" id="PR00722">
    <property type="entry name" value="CHYMOTRYPSIN"/>
</dbReference>
<organism evidence="8 9">
    <name type="scientific">Meganyctiphanes norvegica</name>
    <name type="common">Northern krill</name>
    <name type="synonym">Thysanopoda norvegica</name>
    <dbReference type="NCBI Taxonomy" id="48144"/>
    <lineage>
        <taxon>Eukaryota</taxon>
        <taxon>Metazoa</taxon>
        <taxon>Ecdysozoa</taxon>
        <taxon>Arthropoda</taxon>
        <taxon>Crustacea</taxon>
        <taxon>Multicrustacea</taxon>
        <taxon>Malacostraca</taxon>
        <taxon>Eumalacostraca</taxon>
        <taxon>Eucarida</taxon>
        <taxon>Euphausiacea</taxon>
        <taxon>Euphausiidae</taxon>
        <taxon>Meganyctiphanes</taxon>
    </lineage>
</organism>
<dbReference type="SUPFAM" id="SSF50494">
    <property type="entry name" value="Trypsin-like serine proteases"/>
    <property type="match status" value="1"/>
</dbReference>
<dbReference type="InterPro" id="IPR001254">
    <property type="entry name" value="Trypsin_dom"/>
</dbReference>
<sequence>GAVQLTSTTGSNKCPICGKSNGIHSAGEKAQRIAGGVVINPPHKYPWLVYIQSVIEGFSYSCGGQIINSRWVLTAAHCFYDGRDSGCNYIEEAEVHVGLHQSDFRDKKFLTGVTRIIQVKDFVEHQGFQCGISHDDDIGLLGLEEELDLFSIKQSEGIKAICLPKDDEGWFEGDQAVAAGWGATASKRSESTQKTMKVPQDVPSEVNIPIKRELCSTYKASWITDNMLCAGNHRKSKDACSGDSGGPLAVKNKNDTYVL</sequence>
<protein>
    <recommendedName>
        <fullName evidence="7">Peptidase S1 domain-containing protein</fullName>
    </recommendedName>
</protein>
<dbReference type="GO" id="GO:0006508">
    <property type="term" value="P:proteolysis"/>
    <property type="evidence" value="ECO:0007669"/>
    <property type="project" value="UniProtKB-KW"/>
</dbReference>
<reference evidence="8 9" key="1">
    <citation type="submission" date="2024-05" db="EMBL/GenBank/DDBJ databases">
        <authorList>
            <person name="Wallberg A."/>
        </authorList>
    </citation>
    <scope>NUCLEOTIDE SEQUENCE [LARGE SCALE GENOMIC DNA]</scope>
</reference>
<dbReference type="FunFam" id="2.40.10.10:FF:000054">
    <property type="entry name" value="Complement C1r subcomponent"/>
    <property type="match status" value="1"/>
</dbReference>
<keyword evidence="5" id="KW-0325">Glycoprotein</keyword>
<dbReference type="Pfam" id="PF00089">
    <property type="entry name" value="Trypsin"/>
    <property type="match status" value="1"/>
</dbReference>
<keyword evidence="3" id="KW-0732">Signal</keyword>
<dbReference type="GO" id="GO:0004252">
    <property type="term" value="F:serine-type endopeptidase activity"/>
    <property type="evidence" value="ECO:0007669"/>
    <property type="project" value="InterPro"/>
</dbReference>
<dbReference type="AlphaFoldDB" id="A0AAV2SGV3"/>
<dbReference type="PANTHER" id="PTHR24252:SF18">
    <property type="entry name" value="OVOCHYMASE 1"/>
    <property type="match status" value="1"/>
</dbReference>
<comment type="subcellular location">
    <subcellularLocation>
        <location evidence="1">Secreted</location>
    </subcellularLocation>
</comment>
<dbReference type="InterPro" id="IPR001314">
    <property type="entry name" value="Peptidase_S1A"/>
</dbReference>
<keyword evidence="9" id="KW-1185">Reference proteome</keyword>
<dbReference type="EMBL" id="CAXKWB010064044">
    <property type="protein sequence ID" value="CAL4187174.1"/>
    <property type="molecule type" value="Genomic_DNA"/>
</dbReference>
<dbReference type="PROSITE" id="PS50240">
    <property type="entry name" value="TRYPSIN_DOM"/>
    <property type="match status" value="1"/>
</dbReference>
<dbReference type="InterPro" id="IPR043504">
    <property type="entry name" value="Peptidase_S1_PA_chymotrypsin"/>
</dbReference>
<name>A0AAV2SGV3_MEGNR</name>
<keyword evidence="2" id="KW-0964">Secreted</keyword>
<dbReference type="PROSITE" id="PS00135">
    <property type="entry name" value="TRYPSIN_SER"/>
    <property type="match status" value="1"/>
</dbReference>
<evidence type="ECO:0000256" key="4">
    <source>
        <dbReference type="ARBA" id="ARBA00023157"/>
    </source>
</evidence>
<dbReference type="GO" id="GO:0005576">
    <property type="term" value="C:extracellular region"/>
    <property type="evidence" value="ECO:0007669"/>
    <property type="project" value="UniProtKB-SubCell"/>
</dbReference>
<keyword evidence="6" id="KW-0645">Protease</keyword>
<comment type="caution">
    <text evidence="8">The sequence shown here is derived from an EMBL/GenBank/DDBJ whole genome shotgun (WGS) entry which is preliminary data.</text>
</comment>
<dbReference type="PANTHER" id="PTHR24252">
    <property type="entry name" value="ACROSIN-RELATED"/>
    <property type="match status" value="1"/>
</dbReference>
<evidence type="ECO:0000313" key="8">
    <source>
        <dbReference type="EMBL" id="CAL4187174.1"/>
    </source>
</evidence>
<keyword evidence="6" id="KW-0378">Hydrolase</keyword>